<keyword evidence="3" id="KW-1185">Reference proteome</keyword>
<feature type="coiled-coil region" evidence="1">
    <location>
        <begin position="134"/>
        <end position="164"/>
    </location>
</feature>
<organism evidence="2 3">
    <name type="scientific">Leucobacter triazinivorans</name>
    <dbReference type="NCBI Taxonomy" id="1784719"/>
    <lineage>
        <taxon>Bacteria</taxon>
        <taxon>Bacillati</taxon>
        <taxon>Actinomycetota</taxon>
        <taxon>Actinomycetes</taxon>
        <taxon>Micrococcales</taxon>
        <taxon>Microbacteriaceae</taxon>
        <taxon>Leucobacter</taxon>
    </lineage>
</organism>
<reference evidence="2 3" key="1">
    <citation type="submission" date="2019-02" db="EMBL/GenBank/DDBJ databases">
        <authorList>
            <person name="Sun L."/>
            <person name="Pan D."/>
            <person name="Wu X."/>
        </authorList>
    </citation>
    <scope>NUCLEOTIDE SEQUENCE [LARGE SCALE GENOMIC DNA]</scope>
    <source>
        <strain evidence="2 3">JW-1</strain>
    </source>
</reference>
<evidence type="ECO:0000313" key="3">
    <source>
        <dbReference type="Proteomes" id="UP000289260"/>
    </source>
</evidence>
<name>A0A4P6KCS8_9MICO</name>
<dbReference type="KEGG" id="ltr:EVS81_01700"/>
<dbReference type="RefSeq" id="WP_130108855.1">
    <property type="nucleotide sequence ID" value="NZ_CP035806.1"/>
</dbReference>
<dbReference type="AlphaFoldDB" id="A0A4P6KCS8"/>
<sequence>MSEEVEIISDGDGAVLKGNESALARFLKDHEWLPKARPVSLARLNEMFRSGADVAETLSGVAEQSALYLKLTPESARRLQDAGGLMKTKTKGISHAMLGKTGDHTMKWLQVQDGPLSLATNPAVLSGIGGLMSQAAQQAEAQELKELIVKLDEKLDDVRRAQKDEVLARMRTAAAEIQEAMTIREHGGDPKTLWDKVSKVSGQITNVQENALAALGALADKVESKEKTGQLRKVVREIEQDVAMQLAILARCFELHDEFHVVELDHVIATAPENLGGHRAGLAKAGQIRRDEVLARTSKLMSQLDRAGEIVNANIILHSRAARDVVGALNVTGELVAEFHFPLGIEIAREELVTVPWREAVKDSRQLKSAGREVGVNVLKGGAAAAVVLAVPVVKALSQKDGKSPEV</sequence>
<gene>
    <name evidence="2" type="ORF">EVS81_01700</name>
</gene>
<accession>A0A4P6KCS8</accession>
<evidence type="ECO:0000313" key="2">
    <source>
        <dbReference type="EMBL" id="QBE47701.1"/>
    </source>
</evidence>
<proteinExistence type="predicted"/>
<keyword evidence="1" id="KW-0175">Coiled coil</keyword>
<protein>
    <submittedName>
        <fullName evidence="2">Uncharacterized protein</fullName>
    </submittedName>
</protein>
<evidence type="ECO:0000256" key="1">
    <source>
        <dbReference type="SAM" id="Coils"/>
    </source>
</evidence>
<dbReference type="EMBL" id="CP035806">
    <property type="protein sequence ID" value="QBE47701.1"/>
    <property type="molecule type" value="Genomic_DNA"/>
</dbReference>
<dbReference type="OrthoDB" id="4391631at2"/>
<dbReference type="Proteomes" id="UP000289260">
    <property type="component" value="Chromosome"/>
</dbReference>